<evidence type="ECO:0000313" key="4">
    <source>
        <dbReference type="Proteomes" id="UP000662931"/>
    </source>
</evidence>
<dbReference type="RefSeq" id="XP_038779567.1">
    <property type="nucleotide sequence ID" value="XM_038923639.1"/>
</dbReference>
<reference evidence="3" key="1">
    <citation type="submission" date="2020-10" db="EMBL/GenBank/DDBJ databases">
        <authorList>
            <person name="Roach M.J.R."/>
        </authorList>
    </citation>
    <scope>NUCLEOTIDE SEQUENCE</scope>
    <source>
        <strain evidence="3">CBS 1945</strain>
    </source>
</reference>
<sequence>MSNTRSTSKSKKKTTSVTSSTATSGPKKFKGYRSFGNIKCYLSFALLLYSILHIVFNCPLSQPYVKEGNRDLICQTSHHAYGYVSCYVDPVIDKVSTRYDNSRIKPFVDSTSESTLHLYQLYCKPIVDKYGPVVKSKADATTLFVKEKGVVITHRTFQITKHIGTECYEKSKQASLTVCKYIRTVAFPATVSAIKWTEDKFRYIIQKMAVWFYVNFNVYVHPKLEYLYSKFESSTAGQYWLQFQQSRFCKTVAYFINTVLSAISEAYISAREVICEFKKKELMYKLSIHYKKVEQKKDFLKSELGKFFSPGFKIPQYKDLQIFKNMSRRMKGIAETSDVADTDHSTTSVVSTTAVPEDEKVSILSSSMFIVDTMQIAQEVISEQIATSVSSSLFSSSVEQAASAAASASKVPDDIITSKKYEKLVDTVINGAVDDFAEQVAALSVVTAEKLKEAIKPSLALLSNKVTGGYSDIHTMLAGINGKKKEEEGYVSRQDYRDVLAKCASNMNSLADNVFFTLKEEESAYTDEVLRIRSNILETLAEFSDSTLAAYSTEIVNDGDDWEEWKRYNAIKKELLKARDEILEAKPPGEVKMFNDAARTVNILLKEGQSYLAIMRAKGNLEFQSREKGEREAAAVAQEQEQEQEGEEDGEEEGEEEEEIRIASTIIVYETMKDTGNSRIKNDNSKIEGTEASKATQETVRGGNDDEKITLNI</sequence>
<dbReference type="EMBL" id="CP064815">
    <property type="protein sequence ID" value="QPG76002.1"/>
    <property type="molecule type" value="Genomic_DNA"/>
</dbReference>
<proteinExistence type="predicted"/>
<keyword evidence="2" id="KW-1133">Transmembrane helix</keyword>
<keyword evidence="4" id="KW-1185">Reference proteome</keyword>
<name>A0A875S7V1_EENNA</name>
<accession>A0A875S7V1</accession>
<feature type="compositionally biased region" description="Low complexity" evidence="1">
    <location>
        <begin position="15"/>
        <end position="24"/>
    </location>
</feature>
<feature type="region of interest" description="Disordered" evidence="1">
    <location>
        <begin position="626"/>
        <end position="713"/>
    </location>
</feature>
<feature type="region of interest" description="Disordered" evidence="1">
    <location>
        <begin position="1"/>
        <end position="25"/>
    </location>
</feature>
<evidence type="ECO:0000256" key="2">
    <source>
        <dbReference type="SAM" id="Phobius"/>
    </source>
</evidence>
<feature type="compositionally biased region" description="Basic and acidic residues" evidence="1">
    <location>
        <begin position="703"/>
        <end position="713"/>
    </location>
</feature>
<dbReference type="AlphaFoldDB" id="A0A875S7V1"/>
<feature type="compositionally biased region" description="Acidic residues" evidence="1">
    <location>
        <begin position="640"/>
        <end position="659"/>
    </location>
</feature>
<keyword evidence="2" id="KW-0472">Membrane</keyword>
<organism evidence="3 4">
    <name type="scientific">Eeniella nana</name>
    <name type="common">Yeast</name>
    <name type="synonym">Brettanomyces nanus</name>
    <dbReference type="NCBI Taxonomy" id="13502"/>
    <lineage>
        <taxon>Eukaryota</taxon>
        <taxon>Fungi</taxon>
        <taxon>Dikarya</taxon>
        <taxon>Ascomycota</taxon>
        <taxon>Saccharomycotina</taxon>
        <taxon>Pichiomycetes</taxon>
        <taxon>Pichiales</taxon>
        <taxon>Pichiaceae</taxon>
        <taxon>Brettanomyces</taxon>
    </lineage>
</organism>
<dbReference type="OrthoDB" id="3260408at2759"/>
<feature type="transmembrane region" description="Helical" evidence="2">
    <location>
        <begin position="38"/>
        <end position="56"/>
    </location>
</feature>
<evidence type="ECO:0000313" key="3">
    <source>
        <dbReference type="EMBL" id="QPG76002.1"/>
    </source>
</evidence>
<keyword evidence="2" id="KW-0812">Transmembrane</keyword>
<feature type="compositionally biased region" description="Basic and acidic residues" evidence="1">
    <location>
        <begin position="680"/>
        <end position="691"/>
    </location>
</feature>
<gene>
    <name evidence="3" type="ORF">FOA43_003388</name>
</gene>
<dbReference type="KEGG" id="bnn:FOA43_003388"/>
<dbReference type="Proteomes" id="UP000662931">
    <property type="component" value="Chromosome 4"/>
</dbReference>
<dbReference type="GeneID" id="62196788"/>
<evidence type="ECO:0000256" key="1">
    <source>
        <dbReference type="SAM" id="MobiDB-lite"/>
    </source>
</evidence>
<protein>
    <submittedName>
        <fullName evidence="3">Uncharacterized protein</fullName>
    </submittedName>
</protein>